<dbReference type="SUPFAM" id="SSF53098">
    <property type="entry name" value="Ribonuclease H-like"/>
    <property type="match status" value="1"/>
</dbReference>
<evidence type="ECO:0000313" key="3">
    <source>
        <dbReference type="Proteomes" id="UP000789342"/>
    </source>
</evidence>
<dbReference type="GO" id="GO:0003676">
    <property type="term" value="F:nucleic acid binding"/>
    <property type="evidence" value="ECO:0007669"/>
    <property type="project" value="InterPro"/>
</dbReference>
<keyword evidence="3" id="KW-1185">Reference proteome</keyword>
<dbReference type="EMBL" id="CAJVPV010046966">
    <property type="protein sequence ID" value="CAG8771735.1"/>
    <property type="molecule type" value="Genomic_DNA"/>
</dbReference>
<dbReference type="Proteomes" id="UP000789342">
    <property type="component" value="Unassembled WGS sequence"/>
</dbReference>
<dbReference type="AlphaFoldDB" id="A0A9N9NY72"/>
<sequence>DMNRPSIAALCGSMDAKASRYAATVRIQTGRNETIVDLPNMVKELLKTFYQTCARKPERVLYYRDGISEGQFSRVMDHELKAIRSACRALEQDYEPTITFVVVQKRHHTRFFPMDRREADRSGNCFPGTVVDSGITHPFEFDFFLQSHSGIKGTSRPAHYHVLYDQNGFNADSLQTLSYNLCYLYARATRSVSLVPPVYYADIVCSRARFHARGAHWSDTESSEEVGANNYAP</sequence>
<protein>
    <submittedName>
        <fullName evidence="2">12361_t:CDS:1</fullName>
    </submittedName>
</protein>
<dbReference type="Gene3D" id="3.30.420.10">
    <property type="entry name" value="Ribonuclease H-like superfamily/Ribonuclease H"/>
    <property type="match status" value="1"/>
</dbReference>
<reference evidence="2" key="1">
    <citation type="submission" date="2021-06" db="EMBL/GenBank/DDBJ databases">
        <authorList>
            <person name="Kallberg Y."/>
            <person name="Tangrot J."/>
            <person name="Rosling A."/>
        </authorList>
    </citation>
    <scope>NUCLEOTIDE SEQUENCE</scope>
    <source>
        <strain evidence="2">CL551</strain>
    </source>
</reference>
<dbReference type="InterPro" id="IPR003165">
    <property type="entry name" value="Piwi"/>
</dbReference>
<name>A0A9N9NY72_9GLOM</name>
<gene>
    <name evidence="2" type="ORF">AMORRO_LOCUS16635</name>
</gene>
<dbReference type="Pfam" id="PF02171">
    <property type="entry name" value="Piwi"/>
    <property type="match status" value="1"/>
</dbReference>
<proteinExistence type="predicted"/>
<dbReference type="InterPro" id="IPR012337">
    <property type="entry name" value="RNaseH-like_sf"/>
</dbReference>
<organism evidence="2 3">
    <name type="scientific">Acaulospora morrowiae</name>
    <dbReference type="NCBI Taxonomy" id="94023"/>
    <lineage>
        <taxon>Eukaryota</taxon>
        <taxon>Fungi</taxon>
        <taxon>Fungi incertae sedis</taxon>
        <taxon>Mucoromycota</taxon>
        <taxon>Glomeromycotina</taxon>
        <taxon>Glomeromycetes</taxon>
        <taxon>Diversisporales</taxon>
        <taxon>Acaulosporaceae</taxon>
        <taxon>Acaulospora</taxon>
    </lineage>
</organism>
<dbReference type="InterPro" id="IPR036397">
    <property type="entry name" value="RNaseH_sf"/>
</dbReference>
<dbReference type="PROSITE" id="PS50822">
    <property type="entry name" value="PIWI"/>
    <property type="match status" value="1"/>
</dbReference>
<feature type="non-terminal residue" evidence="2">
    <location>
        <position position="1"/>
    </location>
</feature>
<dbReference type="PANTHER" id="PTHR22891">
    <property type="entry name" value="EUKARYOTIC TRANSLATION INITIATION FACTOR 2C"/>
    <property type="match status" value="1"/>
</dbReference>
<feature type="domain" description="Piwi" evidence="1">
    <location>
        <begin position="1"/>
        <end position="213"/>
    </location>
</feature>
<evidence type="ECO:0000259" key="1">
    <source>
        <dbReference type="PROSITE" id="PS50822"/>
    </source>
</evidence>
<dbReference type="OrthoDB" id="10252740at2759"/>
<comment type="caution">
    <text evidence="2">The sequence shown here is derived from an EMBL/GenBank/DDBJ whole genome shotgun (WGS) entry which is preliminary data.</text>
</comment>
<evidence type="ECO:0000313" key="2">
    <source>
        <dbReference type="EMBL" id="CAG8771735.1"/>
    </source>
</evidence>
<feature type="non-terminal residue" evidence="2">
    <location>
        <position position="233"/>
    </location>
</feature>
<dbReference type="SMART" id="SM00950">
    <property type="entry name" value="Piwi"/>
    <property type="match status" value="1"/>
</dbReference>
<accession>A0A9N9NY72</accession>